<comment type="caution">
    <text evidence="1">The sequence shown here is derived from an EMBL/GenBank/DDBJ whole genome shotgun (WGS) entry which is preliminary data.</text>
</comment>
<feature type="non-terminal residue" evidence="1">
    <location>
        <position position="1"/>
    </location>
</feature>
<evidence type="ECO:0000313" key="1">
    <source>
        <dbReference type="EMBL" id="GAI91386.1"/>
    </source>
</evidence>
<sequence>SINRVNIDMVCSGTAEVTTPVYGTSTGEIDMYKCRVDVIDNDTDYTVGLAYLSYSGADEFENNILHVTNNTNVALGIWLNATVGETTVFRTMYNHFHILSSGGLAYSARLVNVRCTWNSQFDDIITADGYVSSGTITMVSSEDDGDLTLSGNLTDGTNASTPADIKSAVDLKHSNSLDHTQNSLPANKTAH</sequence>
<accession>X1TJ38</accession>
<protein>
    <recommendedName>
        <fullName evidence="2">Right handed beta helix domain-containing protein</fullName>
    </recommendedName>
</protein>
<organism evidence="1">
    <name type="scientific">marine sediment metagenome</name>
    <dbReference type="NCBI Taxonomy" id="412755"/>
    <lineage>
        <taxon>unclassified sequences</taxon>
        <taxon>metagenomes</taxon>
        <taxon>ecological metagenomes</taxon>
    </lineage>
</organism>
<dbReference type="AlphaFoldDB" id="X1TJ38"/>
<name>X1TJ38_9ZZZZ</name>
<dbReference type="EMBL" id="BARW01016466">
    <property type="protein sequence ID" value="GAI91386.1"/>
    <property type="molecule type" value="Genomic_DNA"/>
</dbReference>
<reference evidence="1" key="1">
    <citation type="journal article" date="2014" name="Front. Microbiol.">
        <title>High frequency of phylogenetically diverse reductive dehalogenase-homologous genes in deep subseafloor sedimentary metagenomes.</title>
        <authorList>
            <person name="Kawai M."/>
            <person name="Futagami T."/>
            <person name="Toyoda A."/>
            <person name="Takaki Y."/>
            <person name="Nishi S."/>
            <person name="Hori S."/>
            <person name="Arai W."/>
            <person name="Tsubouchi T."/>
            <person name="Morono Y."/>
            <person name="Uchiyama I."/>
            <person name="Ito T."/>
            <person name="Fujiyama A."/>
            <person name="Inagaki F."/>
            <person name="Takami H."/>
        </authorList>
    </citation>
    <scope>NUCLEOTIDE SEQUENCE</scope>
    <source>
        <strain evidence="1">Expedition CK06-06</strain>
    </source>
</reference>
<evidence type="ECO:0008006" key="2">
    <source>
        <dbReference type="Google" id="ProtNLM"/>
    </source>
</evidence>
<proteinExistence type="predicted"/>
<gene>
    <name evidence="1" type="ORF">S12H4_28673</name>
</gene>